<dbReference type="InterPro" id="IPR011990">
    <property type="entry name" value="TPR-like_helical_dom_sf"/>
</dbReference>
<reference evidence="1" key="2">
    <citation type="submission" date="2020-09" db="EMBL/GenBank/DDBJ databases">
        <authorList>
            <person name="Sun Q."/>
            <person name="Kim S."/>
        </authorList>
    </citation>
    <scope>NUCLEOTIDE SEQUENCE</scope>
    <source>
        <strain evidence="1">KCTC 12113</strain>
    </source>
</reference>
<keyword evidence="2" id="KW-1185">Reference proteome</keyword>
<evidence type="ECO:0000313" key="2">
    <source>
        <dbReference type="Proteomes" id="UP000634668"/>
    </source>
</evidence>
<gene>
    <name evidence="1" type="ORF">GCM10007383_16090</name>
</gene>
<dbReference type="EMBL" id="BMWP01000009">
    <property type="protein sequence ID" value="GGW31852.1"/>
    <property type="molecule type" value="Genomic_DNA"/>
</dbReference>
<dbReference type="Proteomes" id="UP000634668">
    <property type="component" value="Unassembled WGS sequence"/>
</dbReference>
<evidence type="ECO:0000313" key="1">
    <source>
        <dbReference type="EMBL" id="GGW31852.1"/>
    </source>
</evidence>
<dbReference type="SUPFAM" id="SSF48452">
    <property type="entry name" value="TPR-like"/>
    <property type="match status" value="1"/>
</dbReference>
<name>A0A918IWP7_9FLAO</name>
<reference evidence="1" key="1">
    <citation type="journal article" date="2014" name="Int. J. Syst. Evol. Microbiol.">
        <title>Complete genome sequence of Corynebacterium casei LMG S-19264T (=DSM 44701T), isolated from a smear-ripened cheese.</title>
        <authorList>
            <consortium name="US DOE Joint Genome Institute (JGI-PGF)"/>
            <person name="Walter F."/>
            <person name="Albersmeier A."/>
            <person name="Kalinowski J."/>
            <person name="Ruckert C."/>
        </authorList>
    </citation>
    <scope>NUCLEOTIDE SEQUENCE</scope>
    <source>
        <strain evidence="1">KCTC 12113</strain>
    </source>
</reference>
<dbReference type="Pfam" id="PF12741">
    <property type="entry name" value="SusD-like"/>
    <property type="match status" value="1"/>
</dbReference>
<evidence type="ECO:0008006" key="3">
    <source>
        <dbReference type="Google" id="ProtNLM"/>
    </source>
</evidence>
<comment type="caution">
    <text evidence="1">The sequence shown here is derived from an EMBL/GenBank/DDBJ whole genome shotgun (WGS) entry which is preliminary data.</text>
</comment>
<accession>A0A918IWP7</accession>
<proteinExistence type="predicted"/>
<sequence>MKKLIYLITMVFAISACTTDFEETNTNPYQLSGKSLQEDFNHVGAFYPSMLSQIFGNQIDHNLTNVTFSQHLATPTPFVGGVNNTTFYIRWNGYWAREYDNVMAPAEQVIEIAQEGGYTVFVEWANLIKIISMSRVTTYYGPIIYTNYGSTENALYDDEETLYTAFFVDLDRIIAEFKANSDYPGLKNFDASFDGDVSKWARYANSLRLQLAMRISKVAPAMAKAEGEKALADSAGLIESNDDNFNISLYGAKFHPAQIAFEWGDTRMSATMESILIGYKDNRIEKFFSPVEDMSLVSDHPDWPYKGIRNGAEIVAKDDRLSFSTLNPEFNEPAKVTKRKVMSADEVHFLKAEAALREWAGSGGAAMAQTHYEAGVRASFALWGAGGVDDYLADNTSLPIDYNDPVAPGTVNDFTNQITNTVAWDESASNEVKLEKIITQKWIAAYTNEMEAWVDYRRTGYPKLPPVYQNSSNSDWGVVPAGESIKRMPFVQTEREGNATGVADATQKLGGPDEINTRLWWDTGAPNF</sequence>
<dbReference type="InterPro" id="IPR024302">
    <property type="entry name" value="SusD-like"/>
</dbReference>
<organism evidence="1 2">
    <name type="scientific">Arenibacter certesii</name>
    <dbReference type="NCBI Taxonomy" id="228955"/>
    <lineage>
        <taxon>Bacteria</taxon>
        <taxon>Pseudomonadati</taxon>
        <taxon>Bacteroidota</taxon>
        <taxon>Flavobacteriia</taxon>
        <taxon>Flavobacteriales</taxon>
        <taxon>Flavobacteriaceae</taxon>
        <taxon>Arenibacter</taxon>
    </lineage>
</organism>
<dbReference type="PROSITE" id="PS51257">
    <property type="entry name" value="PROKAR_LIPOPROTEIN"/>
    <property type="match status" value="1"/>
</dbReference>
<dbReference type="Gene3D" id="1.25.40.390">
    <property type="match status" value="1"/>
</dbReference>
<dbReference type="RefSeq" id="WP_026812685.1">
    <property type="nucleotide sequence ID" value="NZ_BMWP01000009.1"/>
</dbReference>
<protein>
    <recommendedName>
        <fullName evidence="3">SusD/RagB family nutrient-binding outer membrane lipoprotein</fullName>
    </recommendedName>
</protein>
<dbReference type="AlphaFoldDB" id="A0A918IWP7"/>